<dbReference type="PROSITE" id="PS50850">
    <property type="entry name" value="MFS"/>
    <property type="match status" value="1"/>
</dbReference>
<dbReference type="AlphaFoldDB" id="A0A192H3C3"/>
<dbReference type="InterPro" id="IPR020846">
    <property type="entry name" value="MFS_dom"/>
</dbReference>
<evidence type="ECO:0000259" key="9">
    <source>
        <dbReference type="PROSITE" id="PS50850"/>
    </source>
</evidence>
<organism evidence="10 11">
    <name type="scientific">Loigolactobacillus backii</name>
    <dbReference type="NCBI Taxonomy" id="375175"/>
    <lineage>
        <taxon>Bacteria</taxon>
        <taxon>Bacillati</taxon>
        <taxon>Bacillota</taxon>
        <taxon>Bacilli</taxon>
        <taxon>Lactobacillales</taxon>
        <taxon>Lactobacillaceae</taxon>
        <taxon>Loigolactobacillus</taxon>
    </lineage>
</organism>
<name>A0A192H3C3_9LACO</name>
<evidence type="ECO:0000256" key="8">
    <source>
        <dbReference type="SAM" id="Phobius"/>
    </source>
</evidence>
<evidence type="ECO:0000256" key="6">
    <source>
        <dbReference type="ARBA" id="ARBA00022989"/>
    </source>
</evidence>
<dbReference type="InterPro" id="IPR036259">
    <property type="entry name" value="MFS_trans_sf"/>
</dbReference>
<feature type="transmembrane region" description="Helical" evidence="8">
    <location>
        <begin position="221"/>
        <end position="243"/>
    </location>
</feature>
<accession>A0A192H3C3</accession>
<proteinExistence type="inferred from homology"/>
<protein>
    <submittedName>
        <fullName evidence="10">Multidrug MFS transporter</fullName>
    </submittedName>
</protein>
<dbReference type="InterPro" id="IPR011701">
    <property type="entry name" value="MFS"/>
</dbReference>
<dbReference type="Proteomes" id="UP000078582">
    <property type="component" value="Chromosome"/>
</dbReference>
<dbReference type="SUPFAM" id="SSF103473">
    <property type="entry name" value="MFS general substrate transporter"/>
    <property type="match status" value="1"/>
</dbReference>
<dbReference type="RefSeq" id="WP_068280694.1">
    <property type="nucleotide sequence ID" value="NZ_CP014873.1"/>
</dbReference>
<evidence type="ECO:0000256" key="1">
    <source>
        <dbReference type="ARBA" id="ARBA00004651"/>
    </source>
</evidence>
<feature type="transmembrane region" description="Helical" evidence="8">
    <location>
        <begin position="390"/>
        <end position="413"/>
    </location>
</feature>
<dbReference type="NCBIfam" id="TIGR00711">
    <property type="entry name" value="efflux_EmrB"/>
    <property type="match status" value="1"/>
</dbReference>
<dbReference type="Gene3D" id="1.20.1250.20">
    <property type="entry name" value="MFS general substrate transporter like domains"/>
    <property type="match status" value="1"/>
</dbReference>
<keyword evidence="3" id="KW-0813">Transport</keyword>
<feature type="transmembrane region" description="Helical" evidence="8">
    <location>
        <begin position="433"/>
        <end position="452"/>
    </location>
</feature>
<dbReference type="PANTHER" id="PTHR42718">
    <property type="entry name" value="MAJOR FACILITATOR SUPERFAMILY MULTIDRUG TRANSPORTER MFSC"/>
    <property type="match status" value="1"/>
</dbReference>
<feature type="transmembrane region" description="Helical" evidence="8">
    <location>
        <begin position="157"/>
        <end position="178"/>
    </location>
</feature>
<evidence type="ECO:0000256" key="7">
    <source>
        <dbReference type="ARBA" id="ARBA00023136"/>
    </source>
</evidence>
<evidence type="ECO:0000256" key="4">
    <source>
        <dbReference type="ARBA" id="ARBA00022475"/>
    </source>
</evidence>
<dbReference type="InterPro" id="IPR004638">
    <property type="entry name" value="EmrB-like"/>
</dbReference>
<evidence type="ECO:0000256" key="5">
    <source>
        <dbReference type="ARBA" id="ARBA00022692"/>
    </source>
</evidence>
<feature type="transmembrane region" description="Helical" evidence="8">
    <location>
        <begin position="351"/>
        <end position="369"/>
    </location>
</feature>
<evidence type="ECO:0000313" key="11">
    <source>
        <dbReference type="Proteomes" id="UP000078582"/>
    </source>
</evidence>
<feature type="transmembrane region" description="Helical" evidence="8">
    <location>
        <begin position="103"/>
        <end position="120"/>
    </location>
</feature>
<keyword evidence="5 8" id="KW-0812">Transmembrane</keyword>
<dbReference type="Pfam" id="PF07690">
    <property type="entry name" value="MFS_1"/>
    <property type="match status" value="1"/>
</dbReference>
<evidence type="ECO:0000256" key="2">
    <source>
        <dbReference type="ARBA" id="ARBA00008537"/>
    </source>
</evidence>
<feature type="transmembrane region" description="Helical" evidence="8">
    <location>
        <begin position="132"/>
        <end position="151"/>
    </location>
</feature>
<comment type="similarity">
    <text evidence="2">Belongs to the major facilitator superfamily. EmrB family.</text>
</comment>
<feature type="transmembrane region" description="Helical" evidence="8">
    <location>
        <begin position="264"/>
        <end position="282"/>
    </location>
</feature>
<dbReference type="PRINTS" id="PR01036">
    <property type="entry name" value="TCRTETB"/>
</dbReference>
<keyword evidence="11" id="KW-1185">Reference proteome</keyword>
<evidence type="ECO:0000256" key="3">
    <source>
        <dbReference type="ARBA" id="ARBA00022448"/>
    </source>
</evidence>
<feature type="transmembrane region" description="Helical" evidence="8">
    <location>
        <begin position="294"/>
        <end position="316"/>
    </location>
</feature>
<dbReference type="GeneID" id="42982381"/>
<keyword evidence="4" id="KW-1003">Cell membrane</keyword>
<comment type="subcellular location">
    <subcellularLocation>
        <location evidence="1">Cell membrane</location>
        <topology evidence="1">Multi-pass membrane protein</topology>
    </subcellularLocation>
</comment>
<dbReference type="PANTHER" id="PTHR42718:SF9">
    <property type="entry name" value="MAJOR FACILITATOR SUPERFAMILY MULTIDRUG TRANSPORTER MFSC"/>
    <property type="match status" value="1"/>
</dbReference>
<keyword evidence="7 8" id="KW-0472">Membrane</keyword>
<sequence length="458" mass="49247">MILNRVHDFILPSGLAFCGVLVETSMNVTFPTLMNQFNTSLSTVQWVTTAYLLAVAATMIVAAFVQNNFKTRTIVNIGGLAFVCGGLLCATAPILSVLLLGRIIQAFGTGFAMPLVFALIMQQVPFHQQGKFTGTAGMIIAMAPSLGPTYGGLITQFTTWPVIFWITIPIGAICWLIASKNMPQLANTQQQKFPLSQFIFAVIGLILLTLGLNNAGTAGPGAPSCYLPIFLALLAFAIFIHLANHSTHPLIQLAVFKNQTFVKVLVLYFLIQFVQIGMSFLLPNFAQLALGQNALISGLLLLAGSLTSAILSPLAGALMDRRGFKQPILLGTVFLLASTLLFALFAQHLTILPIIIFNVLYMIGFSFMFNNSLTFGLQQVPRTQIGDGNALFNTLQQYAGSLGTTVMAVMLATGVRLTPKTTSVVQTVNGSQLALWLSFGIIVIVALLALSIKPNLQK</sequence>
<feature type="transmembrane region" description="Helical" evidence="8">
    <location>
        <begin position="9"/>
        <end position="26"/>
    </location>
</feature>
<gene>
    <name evidence="10" type="ORF">AYR53_08930</name>
</gene>
<dbReference type="GO" id="GO:0005886">
    <property type="term" value="C:plasma membrane"/>
    <property type="evidence" value="ECO:0007669"/>
    <property type="project" value="UniProtKB-SubCell"/>
</dbReference>
<reference evidence="10 11" key="1">
    <citation type="submission" date="2016-03" db="EMBL/GenBank/DDBJ databases">
        <title>Pediococcus and Lactobacillus from brewery environment - whole genome sequencing and assembly.</title>
        <authorList>
            <person name="Behr J."/>
            <person name="Geissler A.J."/>
            <person name="Vogel R.F."/>
        </authorList>
    </citation>
    <scope>NUCLEOTIDE SEQUENCE [LARGE SCALE GENOMIC DNA]</scope>
    <source>
        <strain evidence="10 11">TMW 1.1989</strain>
    </source>
</reference>
<evidence type="ECO:0000313" key="10">
    <source>
        <dbReference type="EMBL" id="ANK62870.1"/>
    </source>
</evidence>
<dbReference type="EMBL" id="CP014873">
    <property type="protein sequence ID" value="ANK62870.1"/>
    <property type="molecule type" value="Genomic_DNA"/>
</dbReference>
<dbReference type="Gene3D" id="1.20.1720.10">
    <property type="entry name" value="Multidrug resistance protein D"/>
    <property type="match status" value="1"/>
</dbReference>
<keyword evidence="6 8" id="KW-1133">Transmembrane helix</keyword>
<dbReference type="GO" id="GO:0022857">
    <property type="term" value="F:transmembrane transporter activity"/>
    <property type="evidence" value="ECO:0007669"/>
    <property type="project" value="InterPro"/>
</dbReference>
<feature type="transmembrane region" description="Helical" evidence="8">
    <location>
        <begin position="77"/>
        <end position="97"/>
    </location>
</feature>
<feature type="domain" description="Major facilitator superfamily (MFS) profile" evidence="9">
    <location>
        <begin position="1"/>
        <end position="457"/>
    </location>
</feature>
<dbReference type="STRING" id="375175.AYR53_08930"/>
<feature type="transmembrane region" description="Helical" evidence="8">
    <location>
        <begin position="328"/>
        <end position="345"/>
    </location>
</feature>
<feature type="transmembrane region" description="Helical" evidence="8">
    <location>
        <begin position="198"/>
        <end position="215"/>
    </location>
</feature>
<feature type="transmembrane region" description="Helical" evidence="8">
    <location>
        <begin position="46"/>
        <end position="65"/>
    </location>
</feature>